<gene>
    <name evidence="1" type="ORF">OQI_17725</name>
</gene>
<dbReference type="RefSeq" id="WP_086170325.1">
    <property type="nucleotide sequence ID" value="NZ_MRYD01000086.1"/>
</dbReference>
<protein>
    <submittedName>
        <fullName evidence="1">Uncharacterized protein</fullName>
    </submittedName>
</protein>
<evidence type="ECO:0000313" key="2">
    <source>
        <dbReference type="Proteomes" id="UP000194266"/>
    </source>
</evidence>
<dbReference type="InterPro" id="IPR046485">
    <property type="entry name" value="DUF6578"/>
</dbReference>
<organism evidence="1 2">
    <name type="scientific">Streptomyces pharetrae CZA14</name>
    <dbReference type="NCBI Taxonomy" id="1144883"/>
    <lineage>
        <taxon>Bacteria</taxon>
        <taxon>Bacillati</taxon>
        <taxon>Actinomycetota</taxon>
        <taxon>Actinomycetes</taxon>
        <taxon>Kitasatosporales</taxon>
        <taxon>Streptomycetaceae</taxon>
        <taxon>Streptomyces</taxon>
    </lineage>
</organism>
<accession>A0ABX3YH47</accession>
<comment type="caution">
    <text evidence="1">The sequence shown here is derived from an EMBL/GenBank/DDBJ whole genome shotgun (WGS) entry which is preliminary data.</text>
</comment>
<name>A0ABX3YH47_9ACTN</name>
<dbReference type="EMBL" id="MRYD01000086">
    <property type="protein sequence ID" value="OSZ59169.1"/>
    <property type="molecule type" value="Genomic_DNA"/>
</dbReference>
<sequence>MGLWRVFYAGWQMECCGTPFSVGDEVGWQLLLVPGEEPASTITGPAEHVAGADQGIRVVRDAGLTVALSEDPRPAPAEPGPARRCGLLAVETHGSRWPEVTGRVRAIHLVVDDLAQGADGTWEPVPGTRTLHETDRCPKWFRDCEVRTDAGPRRRNEAGVLVGLDVPS</sequence>
<dbReference type="Pfam" id="PF20218">
    <property type="entry name" value="DUF6578"/>
    <property type="match status" value="1"/>
</dbReference>
<reference evidence="1 2" key="1">
    <citation type="submission" date="2016-12" db="EMBL/GenBank/DDBJ databases">
        <title>Genome Mining:The Detection of Biosynthetic Gene Clusters to Aid in the Expression of Curamycin A produced by Streptomyces sp. strain CZA14.</title>
        <authorList>
            <person name="Durrell K.A."/>
            <person name="Kirby B.M."/>
            <person name="Khan W."/>
            <person name="Mthethwa T."/>
            <person name="Le Roes-Hill M."/>
        </authorList>
    </citation>
    <scope>NUCLEOTIDE SEQUENCE [LARGE SCALE GENOMIC DNA]</scope>
    <source>
        <strain evidence="1 2">CZA14</strain>
    </source>
</reference>
<proteinExistence type="predicted"/>
<dbReference type="Proteomes" id="UP000194266">
    <property type="component" value="Unassembled WGS sequence"/>
</dbReference>
<evidence type="ECO:0000313" key="1">
    <source>
        <dbReference type="EMBL" id="OSZ59169.1"/>
    </source>
</evidence>
<keyword evidence="2" id="KW-1185">Reference proteome</keyword>